<accession>A0A6B0UGD2</accession>
<sequence length="105" mass="11792">MCACAAVFGRLWGITSLWRSLGTTRSFLFFFFPRGIFGHSSRVRAACPQIGVKLGEERTDKLFGKPCRVFISERSLETACYMYVRNMNPAAAVCILVAIVKYILT</sequence>
<evidence type="ECO:0000313" key="1">
    <source>
        <dbReference type="EMBL" id="MXU88984.1"/>
    </source>
</evidence>
<name>A0A6B0UGD2_IXORI</name>
<proteinExistence type="predicted"/>
<reference evidence="1" key="1">
    <citation type="submission" date="2019-12" db="EMBL/GenBank/DDBJ databases">
        <title>An insight into the sialome of adult female Ixodes ricinus ticks feeding for 6 days.</title>
        <authorList>
            <person name="Perner J."/>
            <person name="Ribeiro J.M.C."/>
        </authorList>
    </citation>
    <scope>NUCLEOTIDE SEQUENCE</scope>
    <source>
        <strain evidence="1">Semi-engorged</strain>
        <tissue evidence="1">Salivary glands</tissue>
    </source>
</reference>
<organism evidence="1">
    <name type="scientific">Ixodes ricinus</name>
    <name type="common">Common tick</name>
    <name type="synonym">Acarus ricinus</name>
    <dbReference type="NCBI Taxonomy" id="34613"/>
    <lineage>
        <taxon>Eukaryota</taxon>
        <taxon>Metazoa</taxon>
        <taxon>Ecdysozoa</taxon>
        <taxon>Arthropoda</taxon>
        <taxon>Chelicerata</taxon>
        <taxon>Arachnida</taxon>
        <taxon>Acari</taxon>
        <taxon>Parasitiformes</taxon>
        <taxon>Ixodida</taxon>
        <taxon>Ixodoidea</taxon>
        <taxon>Ixodidae</taxon>
        <taxon>Ixodinae</taxon>
        <taxon>Ixodes</taxon>
    </lineage>
</organism>
<protein>
    <submittedName>
        <fullName evidence="1">Putative secreted protein</fullName>
    </submittedName>
</protein>
<dbReference type="AlphaFoldDB" id="A0A6B0UGD2"/>
<dbReference type="EMBL" id="GIFC01006901">
    <property type="protein sequence ID" value="MXU88984.1"/>
    <property type="molecule type" value="Transcribed_RNA"/>
</dbReference>